<accession>A0A7R7YPB7</accession>
<dbReference type="SUPFAM" id="SSF55464">
    <property type="entry name" value="Origin of replication-binding domain, RBD-like"/>
    <property type="match status" value="1"/>
</dbReference>
<evidence type="ECO:0000313" key="1">
    <source>
        <dbReference type="EMBL" id="BCQ06422.1"/>
    </source>
</evidence>
<sequence length="81" mass="9045">MFNVTLIKGDNQYAAAGYFSNADDYYAKEAPGEWQGIGAELLGLRGLSTRRSWPVCSMESSRMANEWLRPSTRKQAPVAWA</sequence>
<dbReference type="AlphaFoldDB" id="A0A7R7YPB7"/>
<proteinExistence type="predicted"/>
<organism evidence="1">
    <name type="scientific">Pseudomonas aeruginosa</name>
    <dbReference type="NCBI Taxonomy" id="287"/>
    <lineage>
        <taxon>Bacteria</taxon>
        <taxon>Pseudomonadati</taxon>
        <taxon>Pseudomonadota</taxon>
        <taxon>Gammaproteobacteria</taxon>
        <taxon>Pseudomonadales</taxon>
        <taxon>Pseudomonadaceae</taxon>
        <taxon>Pseudomonas</taxon>
    </lineage>
</organism>
<reference evidence="1" key="1">
    <citation type="submission" date="2020-10" db="EMBL/GenBank/DDBJ databases">
        <title>Complete plasmid sequence of Pseudomonas aeruginosa ST1816 harboring blaVIMs.</title>
        <authorList>
            <person name="Hishinuma T."/>
            <person name="Tada T."/>
            <person name="Kirikae T."/>
        </authorList>
    </citation>
    <scope>NUCLEOTIDE SEQUENCE</scope>
    <source>
        <strain evidence="1">JUPA4001</strain>
        <plasmid evidence="1">pJUPA4001</plasmid>
    </source>
</reference>
<protein>
    <submittedName>
        <fullName evidence="1">Uncharacterized protein</fullName>
    </submittedName>
</protein>
<name>A0A7R7YPB7_PSEAI</name>
<keyword evidence="1" id="KW-0614">Plasmid</keyword>
<geneLocation type="plasmid" evidence="1">
    <name>pJUPA4001</name>
</geneLocation>
<dbReference type="EMBL" id="LC586267">
    <property type="protein sequence ID" value="BCQ06422.1"/>
    <property type="molecule type" value="Genomic_DNA"/>
</dbReference>